<keyword evidence="1" id="KW-1133">Transmembrane helix</keyword>
<dbReference type="AlphaFoldDB" id="A0A1S1NL15"/>
<keyword evidence="3" id="KW-1185">Reference proteome</keyword>
<name>A0A1S1NL15_9MYCO</name>
<dbReference type="Proteomes" id="UP000179734">
    <property type="component" value="Unassembled WGS sequence"/>
</dbReference>
<protein>
    <submittedName>
        <fullName evidence="2">Uncharacterized protein</fullName>
    </submittedName>
</protein>
<feature type="transmembrane region" description="Helical" evidence="1">
    <location>
        <begin position="22"/>
        <end position="46"/>
    </location>
</feature>
<keyword evidence="1" id="KW-0812">Transmembrane</keyword>
<accession>A0A1S1NL15</accession>
<organism evidence="2 3">
    <name type="scientific">Mycobacterium talmoniae</name>
    <dbReference type="NCBI Taxonomy" id="1858794"/>
    <lineage>
        <taxon>Bacteria</taxon>
        <taxon>Bacillati</taxon>
        <taxon>Actinomycetota</taxon>
        <taxon>Actinomycetes</taxon>
        <taxon>Mycobacteriales</taxon>
        <taxon>Mycobacteriaceae</taxon>
        <taxon>Mycobacterium</taxon>
    </lineage>
</organism>
<evidence type="ECO:0000313" key="3">
    <source>
        <dbReference type="Proteomes" id="UP000179734"/>
    </source>
</evidence>
<evidence type="ECO:0000256" key="1">
    <source>
        <dbReference type="SAM" id="Phobius"/>
    </source>
</evidence>
<dbReference type="InterPro" id="IPR021373">
    <property type="entry name" value="DUF2993"/>
</dbReference>
<proteinExistence type="predicted"/>
<sequence length="261" mass="27900">MDFSAPAAQPKRNLFGFLRDPLSIFLVFVTTLALVVAGLIGAELYARHIADDKITKATECEVEDNAKASFGVSPPFLWQHITGHYTNISIKTAGNQIKDAKEMTAELSISDVRLHDTGDSGGTIGALDATLIWSASGIEQTIQNMVPLLGKMVDSVTTHPDDGTVELKSTLGGVVVKPQVQNNQLSLQLVKLSGLASFAGALATENIQPELDKFTDKLTSKYPLGIHPDSLQVTDTGVIAKFSTRNASIPTHGQNPCFANL</sequence>
<reference evidence="2 3" key="1">
    <citation type="submission" date="2016-10" db="EMBL/GenBank/DDBJ databases">
        <title>Genome sequence of Mycobacterium talmonii.</title>
        <authorList>
            <person name="Greninger A.L."/>
            <person name="Elliott B."/>
            <person name="Vasireddy S."/>
            <person name="Vasireddy R."/>
        </authorList>
    </citation>
    <scope>NUCLEOTIDE SEQUENCE [LARGE SCALE GENOMIC DNA]</scope>
    <source>
        <strain evidence="3">NE-TNMC-100812</strain>
    </source>
</reference>
<keyword evidence="1" id="KW-0472">Membrane</keyword>
<evidence type="ECO:0000313" key="2">
    <source>
        <dbReference type="EMBL" id="OHV04587.1"/>
    </source>
</evidence>
<dbReference type="Pfam" id="PF11209">
    <property type="entry name" value="LmeA"/>
    <property type="match status" value="1"/>
</dbReference>
<dbReference type="GO" id="GO:0050661">
    <property type="term" value="F:NADP binding"/>
    <property type="evidence" value="ECO:0007669"/>
    <property type="project" value="InterPro"/>
</dbReference>
<gene>
    <name evidence="2" type="ORF">BKN37_09450</name>
</gene>
<comment type="caution">
    <text evidence="2">The sequence shown here is derived from an EMBL/GenBank/DDBJ whole genome shotgun (WGS) entry which is preliminary data.</text>
</comment>
<dbReference type="EMBL" id="MLQM01000036">
    <property type="protein sequence ID" value="OHV04587.1"/>
    <property type="molecule type" value="Genomic_DNA"/>
</dbReference>